<comment type="caution">
    <text evidence="2">The sequence shown here is derived from an EMBL/GenBank/DDBJ whole genome shotgun (WGS) entry which is preliminary data.</text>
</comment>
<dbReference type="Proteomes" id="UP001139955">
    <property type="component" value="Unassembled WGS sequence"/>
</dbReference>
<evidence type="ECO:0000313" key="3">
    <source>
        <dbReference type="Proteomes" id="UP001139955"/>
    </source>
</evidence>
<proteinExistence type="predicted"/>
<organism evidence="2 3">
    <name type="scientific">Pseudomonas koreensis</name>
    <dbReference type="NCBI Taxonomy" id="198620"/>
    <lineage>
        <taxon>Bacteria</taxon>
        <taxon>Pseudomonadati</taxon>
        <taxon>Pseudomonadota</taxon>
        <taxon>Gammaproteobacteria</taxon>
        <taxon>Pseudomonadales</taxon>
        <taxon>Pseudomonadaceae</taxon>
        <taxon>Pseudomonas</taxon>
    </lineage>
</organism>
<keyword evidence="1" id="KW-0812">Transmembrane</keyword>
<keyword evidence="1" id="KW-0472">Membrane</keyword>
<gene>
    <name evidence="2" type="ORF">OC940_27700</name>
</gene>
<feature type="non-terminal residue" evidence="2">
    <location>
        <position position="1"/>
    </location>
</feature>
<reference evidence="2" key="2">
    <citation type="journal article" date="2023" name="mSystems">
        <title>Charting the Lipopeptidome of Nonpathogenic Pseudomonas.</title>
        <authorList>
            <person name="Cesa-Luna C."/>
            <person name="Geudens N."/>
            <person name="Girard L."/>
            <person name="De Roo V."/>
            <person name="Maklad H.R."/>
            <person name="Martins J.C."/>
            <person name="Hofte M."/>
            <person name="De Mot R."/>
        </authorList>
    </citation>
    <scope>NUCLEOTIDE SEQUENCE</scope>
    <source>
        <strain evidence="2">B1M3-32</strain>
    </source>
</reference>
<name>A0A9X2XS76_9PSED</name>
<evidence type="ECO:0000256" key="1">
    <source>
        <dbReference type="SAM" id="Phobius"/>
    </source>
</evidence>
<dbReference type="RefSeq" id="WP_301623609.1">
    <property type="nucleotide sequence ID" value="NZ_JAOSKY010000026.1"/>
</dbReference>
<sequence>PAEGAGTARSKAVLELTLIVLSGEKQGRTAFALAFAFAFVGVGLPVKAAFGPTGFGWVYAFFAAASISPLSLRAVRRFGRARVRAAI</sequence>
<feature type="transmembrane region" description="Helical" evidence="1">
    <location>
        <begin position="56"/>
        <end position="75"/>
    </location>
</feature>
<keyword evidence="1" id="KW-1133">Transmembrane helix</keyword>
<feature type="transmembrane region" description="Helical" evidence="1">
    <location>
        <begin position="30"/>
        <end position="50"/>
    </location>
</feature>
<protein>
    <submittedName>
        <fullName evidence="2">Uncharacterized protein</fullName>
    </submittedName>
</protein>
<keyword evidence="3" id="KW-1185">Reference proteome</keyword>
<dbReference type="AlphaFoldDB" id="A0A9X2XS76"/>
<accession>A0A9X2XS76</accession>
<dbReference type="EMBL" id="JAOSKY010000026">
    <property type="protein sequence ID" value="MCU7251609.1"/>
    <property type="molecule type" value="Genomic_DNA"/>
</dbReference>
<reference evidence="2" key="1">
    <citation type="submission" date="2022-09" db="EMBL/GenBank/DDBJ databases">
        <authorList>
            <person name="Cesa-Luna C."/>
            <person name="Girard L."/>
            <person name="Lood C."/>
            <person name="Hofte M."/>
            <person name="De Mot R."/>
        </authorList>
    </citation>
    <scope>NUCLEOTIDE SEQUENCE</scope>
    <source>
        <strain evidence="2">B1M3-32</strain>
    </source>
</reference>
<evidence type="ECO:0000313" key="2">
    <source>
        <dbReference type="EMBL" id="MCU7251609.1"/>
    </source>
</evidence>